<dbReference type="STRING" id="15368.A0A0Q3JQ43"/>
<dbReference type="OrthoDB" id="1917939at2759"/>
<keyword evidence="1" id="KW-0812">Transmembrane</keyword>
<protein>
    <submittedName>
        <fullName evidence="2 3">Uncharacterized protein</fullName>
    </submittedName>
</protein>
<dbReference type="EMBL" id="CM000880">
    <property type="protein sequence ID" value="PNT76637.1"/>
    <property type="molecule type" value="Genomic_DNA"/>
</dbReference>
<dbReference type="ExpressionAtlas" id="A0A0Q3JQ43">
    <property type="expression patterns" value="baseline"/>
</dbReference>
<dbReference type="EMBL" id="CM000880">
    <property type="protein sequence ID" value="KQK19859.1"/>
    <property type="molecule type" value="Genomic_DNA"/>
</dbReference>
<dbReference type="Gramene" id="PNT76636">
    <property type="protein sequence ID" value="PNT76636"/>
    <property type="gene ID" value="BRADI_1g50890v3"/>
</dbReference>
<evidence type="ECO:0000313" key="3">
    <source>
        <dbReference type="EnsemblPlants" id="KQK19859"/>
    </source>
</evidence>
<dbReference type="Proteomes" id="UP000008810">
    <property type="component" value="Chromosome 1"/>
</dbReference>
<sequence length="707" mass="78078">MAPPLDGLTKLLAEVASRLSRPPGVIGAGPSSSSSSSGDSLSASISSLAAALNPRPAAAATGTRVLDAALSLMCFDPLEVDRARVECLVRTITSALSASVSCRVVRTDDCGGEMLCVGSSVSPGDCRELVSLCASLVEKLGDRDGHSYDLLHTVVKTTLLSPRYQCLFPLPYYRENGEKKYEMATVAVDLTRHPSYQVIPSDGSIPLRVLLWHLDPSILKHDLSAMLHEAITRPFLCLRKELHDRIAWRVIIICLVCFPPAFLEMTSLFHSWFLATGMCSVLGLCTAMVSSVLDVLLEPMGWGISMELGQKFPFTHAYFPSEHSDLLSILTGPISCGRFLDLVSYIEAMVYSGKTRAGNSKSSKGTHFGNKQLSKGLLKFKYSSAWSTITNFPIWFSFAAALLFHREGFQGYLSEILSEEKVSESISDISLARRAAFYLSWVLCPSNEDECQMLANNMVELSNSWARNIKSRPSYAYHTSTVNHRRRLRIPTVGDTEKLHMSTNPVSSLIQEFDNRCVNFCNQTAVSQVQDELSGFPPSCISFLHLQIPLGVLLVSSSCVKDHDHDVLLHYASSGLILEADKVQTKTKDHVGNHGFSASRRGFTERWALSGACVIFSWFDVIDDMSAVIFECEDTCQHFVSELRTKTSPYLINCVNLVLNEAGQDKDSVIDLHDRLLDWNNKLKSFDGCEAFKDVILQLKKKVLLPS</sequence>
<keyword evidence="1" id="KW-0472">Membrane</keyword>
<dbReference type="EMBL" id="CM000880">
    <property type="protein sequence ID" value="PNT76638.1"/>
    <property type="molecule type" value="Genomic_DNA"/>
</dbReference>
<reference evidence="3" key="3">
    <citation type="submission" date="2018-08" db="UniProtKB">
        <authorList>
            <consortium name="EnsemblPlants"/>
        </authorList>
    </citation>
    <scope>IDENTIFICATION</scope>
    <source>
        <strain evidence="3">cv. Bd21</strain>
    </source>
</reference>
<organism evidence="2">
    <name type="scientific">Brachypodium distachyon</name>
    <name type="common">Purple false brome</name>
    <name type="synonym">Trachynia distachya</name>
    <dbReference type="NCBI Taxonomy" id="15368"/>
    <lineage>
        <taxon>Eukaryota</taxon>
        <taxon>Viridiplantae</taxon>
        <taxon>Streptophyta</taxon>
        <taxon>Embryophyta</taxon>
        <taxon>Tracheophyta</taxon>
        <taxon>Spermatophyta</taxon>
        <taxon>Magnoliopsida</taxon>
        <taxon>Liliopsida</taxon>
        <taxon>Poales</taxon>
        <taxon>Poaceae</taxon>
        <taxon>BOP clade</taxon>
        <taxon>Pooideae</taxon>
        <taxon>Stipodae</taxon>
        <taxon>Brachypodieae</taxon>
        <taxon>Brachypodium</taxon>
    </lineage>
</organism>
<evidence type="ECO:0000313" key="4">
    <source>
        <dbReference type="Proteomes" id="UP000008810"/>
    </source>
</evidence>
<feature type="transmembrane region" description="Helical" evidence="1">
    <location>
        <begin position="246"/>
        <end position="263"/>
    </location>
</feature>
<dbReference type="GO" id="GO:0010705">
    <property type="term" value="P:meiotic DNA double-strand break processing involved in reciprocal meiotic recombination"/>
    <property type="evidence" value="ECO:0000318"/>
    <property type="project" value="GO_Central"/>
</dbReference>
<dbReference type="PANTHER" id="PTHR48221:SF2">
    <property type="entry name" value="ACYL-COA SYNTHETASE FAMILY PROTEIN"/>
    <property type="match status" value="1"/>
</dbReference>
<dbReference type="EMBL" id="CM000880">
    <property type="protein sequence ID" value="PNT76636.1"/>
    <property type="molecule type" value="Genomic_DNA"/>
</dbReference>
<gene>
    <name evidence="3" type="primary">LOC104582258</name>
    <name evidence="2" type="ORF">BRADI_1g50890v3</name>
</gene>
<reference evidence="2" key="2">
    <citation type="submission" date="2017-06" db="EMBL/GenBank/DDBJ databases">
        <title>WGS assembly of Brachypodium distachyon.</title>
        <authorList>
            <consortium name="The International Brachypodium Initiative"/>
            <person name="Lucas S."/>
            <person name="Harmon-Smith M."/>
            <person name="Lail K."/>
            <person name="Tice H."/>
            <person name="Grimwood J."/>
            <person name="Bruce D."/>
            <person name="Barry K."/>
            <person name="Shu S."/>
            <person name="Lindquist E."/>
            <person name="Wang M."/>
            <person name="Pitluck S."/>
            <person name="Vogel J.P."/>
            <person name="Garvin D.F."/>
            <person name="Mockler T.C."/>
            <person name="Schmutz J."/>
            <person name="Rokhsar D."/>
            <person name="Bevan M.W."/>
        </authorList>
    </citation>
    <scope>NUCLEOTIDE SEQUENCE</scope>
    <source>
        <strain evidence="2">Bd21</strain>
    </source>
</reference>
<keyword evidence="4" id="KW-1185">Reference proteome</keyword>
<dbReference type="PANTHER" id="PTHR48221">
    <property type="entry name" value="ACYL-COA SYNTHETASE FAMILY PROTEIN"/>
    <property type="match status" value="1"/>
</dbReference>
<dbReference type="AlphaFoldDB" id="A0A0Q3JQ43"/>
<dbReference type="EnsemblPlants" id="PNT76637">
    <property type="protein sequence ID" value="PNT76637"/>
    <property type="gene ID" value="BRADI_1g50890v3"/>
</dbReference>
<evidence type="ECO:0000256" key="1">
    <source>
        <dbReference type="SAM" id="Phobius"/>
    </source>
</evidence>
<dbReference type="Gramene" id="KQK19859">
    <property type="protein sequence ID" value="KQK19859"/>
    <property type="gene ID" value="BRADI_1g50890v3"/>
</dbReference>
<dbReference type="GeneID" id="104582258"/>
<dbReference type="Gramene" id="PNT76637">
    <property type="protein sequence ID" value="PNT76637"/>
    <property type="gene ID" value="BRADI_1g50890v3"/>
</dbReference>
<name>A0A0Q3JQ43_BRADI</name>
<feature type="transmembrane region" description="Helical" evidence="1">
    <location>
        <begin position="269"/>
        <end position="297"/>
    </location>
</feature>
<reference evidence="2 3" key="1">
    <citation type="journal article" date="2010" name="Nature">
        <title>Genome sequencing and analysis of the model grass Brachypodium distachyon.</title>
        <authorList>
            <consortium name="International Brachypodium Initiative"/>
        </authorList>
    </citation>
    <scope>NUCLEOTIDE SEQUENCE [LARGE SCALE GENOMIC DNA]</scope>
    <source>
        <strain evidence="2">Bd21</strain>
        <strain evidence="3">cv. Bd21</strain>
    </source>
</reference>
<proteinExistence type="predicted"/>
<evidence type="ECO:0000313" key="2">
    <source>
        <dbReference type="EMBL" id="KQK19859.1"/>
    </source>
</evidence>
<dbReference type="EnsemblPlants" id="PNT76638">
    <property type="protein sequence ID" value="PNT76638"/>
    <property type="gene ID" value="BRADI_1g50890v3"/>
</dbReference>
<keyword evidence="1" id="KW-1133">Transmembrane helix</keyword>
<accession>A0A0Q3JQ43</accession>
<dbReference type="EnsemblPlants" id="KQK19859">
    <property type="protein sequence ID" value="KQK19859"/>
    <property type="gene ID" value="BRADI_1g50890v3"/>
</dbReference>
<dbReference type="RefSeq" id="XP_024312807.1">
    <property type="nucleotide sequence ID" value="XM_024457039.1"/>
</dbReference>
<dbReference type="KEGG" id="bdi:104582258"/>
<dbReference type="Gramene" id="PNT76638">
    <property type="protein sequence ID" value="PNT76638"/>
    <property type="gene ID" value="BRADI_1g50890v3"/>
</dbReference>
<dbReference type="EnsemblPlants" id="PNT76636">
    <property type="protein sequence ID" value="PNT76636"/>
    <property type="gene ID" value="BRADI_1g50890v3"/>
</dbReference>
<dbReference type="RefSeq" id="XP_010229974.1">
    <property type="nucleotide sequence ID" value="XM_010231672.3"/>
</dbReference>